<sequence>MTSLRVLKPNTLYIIFQTITTRETKDVPIRPLGNDNTNVSAYISGSKDPWVGRWGTINPKHSTNRTVRFRDVNLRHHSQSFFLWEILPTNSNNRVLNRLQQMYLSNKHGNWTASKASLRLLQILHGGHKKNLLFQPIILTAAHASGVFRTIQEAERKLPVQDRGLPNNFTILRVQPGENIQIVDFESKPTLKIIGVLSEHPHHHHHHHHHHRHRQQYHHRNLRRPRLTPRRSSWHRGQHYYDQRRLRERNDSFEAYPLSNKTTDPAMCEPRVGEYMESSTHAQQDHSRRSSVPQLSSAAPPIYPTVGAVPHGGYVMSPVNAPQVVAVPQYPQVVPTMANGQSLPLQTAEPVPVPISSSTTGRRQSLSSQPSNTYYRKDFNSQNSYHPSTNSVNSNPRRRRNSESEASYYGKRNTQEESRHSDHGHHLGVREALSHIKDKLMHPVPPTPSGRSVA</sequence>
<reference evidence="2 3" key="1">
    <citation type="submission" date="2017-12" db="EMBL/GenBank/DDBJ databases">
        <title>Comparative genomics of Botrytis spp.</title>
        <authorList>
            <person name="Valero-Jimenez C.A."/>
            <person name="Tapia P."/>
            <person name="Veloso J."/>
            <person name="Silva-Moreno E."/>
            <person name="Staats M."/>
            <person name="Valdes J.H."/>
            <person name="Van Kan J.A.L."/>
        </authorList>
    </citation>
    <scope>NUCLEOTIDE SEQUENCE [LARGE SCALE GENOMIC DNA]</scope>
    <source>
        <strain evidence="2 3">Bt9001</strain>
    </source>
</reference>
<keyword evidence="3" id="KW-1185">Reference proteome</keyword>
<feature type="region of interest" description="Disordered" evidence="1">
    <location>
        <begin position="200"/>
        <end position="238"/>
    </location>
</feature>
<feature type="compositionally biased region" description="Polar residues" evidence="1">
    <location>
        <begin position="355"/>
        <end position="387"/>
    </location>
</feature>
<feature type="compositionally biased region" description="Basic residues" evidence="1">
    <location>
        <begin position="201"/>
        <end position="238"/>
    </location>
</feature>
<comment type="caution">
    <text evidence="2">The sequence shown here is derived from an EMBL/GenBank/DDBJ whole genome shotgun (WGS) entry which is preliminary data.</text>
</comment>
<evidence type="ECO:0000313" key="3">
    <source>
        <dbReference type="Proteomes" id="UP000297777"/>
    </source>
</evidence>
<name>A0A4Z1F1Y6_9HELO</name>
<gene>
    <name evidence="2" type="ORF">BTUL_0021g00710</name>
</gene>
<dbReference type="OrthoDB" id="3555934at2759"/>
<dbReference type="AlphaFoldDB" id="A0A4Z1F1Y6"/>
<proteinExistence type="predicted"/>
<feature type="compositionally biased region" description="Basic and acidic residues" evidence="1">
    <location>
        <begin position="413"/>
        <end position="441"/>
    </location>
</feature>
<dbReference type="Proteomes" id="UP000297777">
    <property type="component" value="Unassembled WGS sequence"/>
</dbReference>
<feature type="region of interest" description="Disordered" evidence="1">
    <location>
        <begin position="275"/>
        <end position="298"/>
    </location>
</feature>
<evidence type="ECO:0000313" key="2">
    <source>
        <dbReference type="EMBL" id="TGO17072.1"/>
    </source>
</evidence>
<evidence type="ECO:0000256" key="1">
    <source>
        <dbReference type="SAM" id="MobiDB-lite"/>
    </source>
</evidence>
<protein>
    <submittedName>
        <fullName evidence="2">Uncharacterized protein</fullName>
    </submittedName>
</protein>
<accession>A0A4Z1F1Y6</accession>
<organism evidence="2 3">
    <name type="scientific">Botrytis tulipae</name>
    <dbReference type="NCBI Taxonomy" id="87230"/>
    <lineage>
        <taxon>Eukaryota</taxon>
        <taxon>Fungi</taxon>
        <taxon>Dikarya</taxon>
        <taxon>Ascomycota</taxon>
        <taxon>Pezizomycotina</taxon>
        <taxon>Leotiomycetes</taxon>
        <taxon>Helotiales</taxon>
        <taxon>Sclerotiniaceae</taxon>
        <taxon>Botrytis</taxon>
    </lineage>
</organism>
<feature type="region of interest" description="Disordered" evidence="1">
    <location>
        <begin position="348"/>
        <end position="454"/>
    </location>
</feature>
<dbReference type="EMBL" id="PQXH01000021">
    <property type="protein sequence ID" value="TGO17072.1"/>
    <property type="molecule type" value="Genomic_DNA"/>
</dbReference>